<evidence type="ECO:0000313" key="13">
    <source>
        <dbReference type="EMBL" id="CAG7819583.1"/>
    </source>
</evidence>
<dbReference type="InterPro" id="IPR000836">
    <property type="entry name" value="PRTase_dom"/>
</dbReference>
<dbReference type="PANTHER" id="PTHR32315">
    <property type="entry name" value="ADENINE PHOSPHORIBOSYLTRANSFERASE"/>
    <property type="match status" value="1"/>
</dbReference>
<gene>
    <name evidence="13" type="ORF">AFUS01_LOCUS30020</name>
</gene>
<dbReference type="NCBIfam" id="NF002636">
    <property type="entry name" value="PRK02304.1-5"/>
    <property type="match status" value="1"/>
</dbReference>
<evidence type="ECO:0000256" key="11">
    <source>
        <dbReference type="ARBA" id="ARBA00022726"/>
    </source>
</evidence>
<accession>A0A8J2PF52</accession>
<dbReference type="CDD" id="cd06223">
    <property type="entry name" value="PRTases_typeI"/>
    <property type="match status" value="1"/>
</dbReference>
<dbReference type="AlphaFoldDB" id="A0A8J2PF52"/>
<evidence type="ECO:0000259" key="12">
    <source>
        <dbReference type="Pfam" id="PF00156"/>
    </source>
</evidence>
<dbReference type="OrthoDB" id="363185at2759"/>
<evidence type="ECO:0000256" key="4">
    <source>
        <dbReference type="ARBA" id="ARBA00004659"/>
    </source>
</evidence>
<dbReference type="InterPro" id="IPR050054">
    <property type="entry name" value="UPRTase/APRTase"/>
</dbReference>
<dbReference type="Pfam" id="PF00156">
    <property type="entry name" value="Pribosyltran"/>
    <property type="match status" value="1"/>
</dbReference>
<keyword evidence="9" id="KW-0328">Glycosyltransferase</keyword>
<dbReference type="GO" id="GO:0003999">
    <property type="term" value="F:adenine phosphoribosyltransferase activity"/>
    <property type="evidence" value="ECO:0007669"/>
    <property type="project" value="UniProtKB-EC"/>
</dbReference>
<reference evidence="13" key="1">
    <citation type="submission" date="2021-06" db="EMBL/GenBank/DDBJ databases">
        <authorList>
            <person name="Hodson N. C."/>
            <person name="Mongue J. A."/>
            <person name="Jaron S. K."/>
        </authorList>
    </citation>
    <scope>NUCLEOTIDE SEQUENCE</scope>
</reference>
<dbReference type="NCBIfam" id="NF002634">
    <property type="entry name" value="PRK02304.1-3"/>
    <property type="match status" value="1"/>
</dbReference>
<dbReference type="GO" id="GO:0006166">
    <property type="term" value="P:purine ribonucleoside salvage"/>
    <property type="evidence" value="ECO:0007669"/>
    <property type="project" value="UniProtKB-KW"/>
</dbReference>
<evidence type="ECO:0000256" key="7">
    <source>
        <dbReference type="ARBA" id="ARBA00017366"/>
    </source>
</evidence>
<name>A0A8J2PF52_9HEXA</name>
<evidence type="ECO:0000256" key="8">
    <source>
        <dbReference type="ARBA" id="ARBA00022490"/>
    </source>
</evidence>
<sequence>ARYYNYYLKSLELGIIIKDSFLRKTIGHYSCGTIMEGRLAHLKTLIKSHPDFPKPGILFRDMFPLLRDPKAFKELKSIMVDYTKAHIPNVDVIVGLESRGFIFGSVLAADLELPFVPIRKPGKLPGELFRVEYLLEYGSDSFEMQKEGVQPHQNVLLVDDLLATGGSLSASCQLIESAGAKVVGCFVVMELDELNGRSKLKYPTHSLFHF</sequence>
<organism evidence="13 14">
    <name type="scientific">Allacma fusca</name>
    <dbReference type="NCBI Taxonomy" id="39272"/>
    <lineage>
        <taxon>Eukaryota</taxon>
        <taxon>Metazoa</taxon>
        <taxon>Ecdysozoa</taxon>
        <taxon>Arthropoda</taxon>
        <taxon>Hexapoda</taxon>
        <taxon>Collembola</taxon>
        <taxon>Symphypleona</taxon>
        <taxon>Sminthuridae</taxon>
        <taxon>Allacma</taxon>
    </lineage>
</organism>
<keyword evidence="8" id="KW-0963">Cytoplasm</keyword>
<keyword evidence="14" id="KW-1185">Reference proteome</keyword>
<dbReference type="InterPro" id="IPR005764">
    <property type="entry name" value="Ade_phspho_trans"/>
</dbReference>
<evidence type="ECO:0000256" key="2">
    <source>
        <dbReference type="ARBA" id="ARBA00003968"/>
    </source>
</evidence>
<comment type="function">
    <text evidence="2">Catalyzes a salvage reaction resulting in the formation of AMP, that is energically less costly than de novo synthesis.</text>
</comment>
<dbReference type="GO" id="GO:0044209">
    <property type="term" value="P:AMP salvage"/>
    <property type="evidence" value="ECO:0007669"/>
    <property type="project" value="TreeGrafter"/>
</dbReference>
<evidence type="ECO:0000256" key="1">
    <source>
        <dbReference type="ARBA" id="ARBA00000868"/>
    </source>
</evidence>
<evidence type="ECO:0000256" key="9">
    <source>
        <dbReference type="ARBA" id="ARBA00022676"/>
    </source>
</evidence>
<dbReference type="PANTHER" id="PTHR32315:SF3">
    <property type="entry name" value="ADENINE PHOSPHORIBOSYLTRANSFERASE"/>
    <property type="match status" value="1"/>
</dbReference>
<dbReference type="HAMAP" id="MF_00004">
    <property type="entry name" value="Aden_phosphoribosyltr"/>
    <property type="match status" value="1"/>
</dbReference>
<comment type="catalytic activity">
    <reaction evidence="1">
        <text>AMP + diphosphate = 5-phospho-alpha-D-ribose 1-diphosphate + adenine</text>
        <dbReference type="Rhea" id="RHEA:16609"/>
        <dbReference type="ChEBI" id="CHEBI:16708"/>
        <dbReference type="ChEBI" id="CHEBI:33019"/>
        <dbReference type="ChEBI" id="CHEBI:58017"/>
        <dbReference type="ChEBI" id="CHEBI:456215"/>
        <dbReference type="EC" id="2.4.2.7"/>
    </reaction>
</comment>
<feature type="domain" description="Phosphoribosyltransferase" evidence="12">
    <location>
        <begin position="68"/>
        <end position="192"/>
    </location>
</feature>
<dbReference type="NCBIfam" id="TIGR01090">
    <property type="entry name" value="apt"/>
    <property type="match status" value="1"/>
</dbReference>
<evidence type="ECO:0000256" key="5">
    <source>
        <dbReference type="ARBA" id="ARBA00008391"/>
    </source>
</evidence>
<protein>
    <recommendedName>
        <fullName evidence="7">Adenine phosphoribosyltransferase</fullName>
        <ecNumber evidence="6">2.4.2.7</ecNumber>
    </recommendedName>
</protein>
<dbReference type="GO" id="GO:0002055">
    <property type="term" value="F:adenine binding"/>
    <property type="evidence" value="ECO:0007669"/>
    <property type="project" value="TreeGrafter"/>
</dbReference>
<dbReference type="EMBL" id="CAJVCH010453818">
    <property type="protein sequence ID" value="CAG7819583.1"/>
    <property type="molecule type" value="Genomic_DNA"/>
</dbReference>
<evidence type="ECO:0000256" key="6">
    <source>
        <dbReference type="ARBA" id="ARBA00011893"/>
    </source>
</evidence>
<keyword evidence="11" id="KW-0660">Purine salvage</keyword>
<evidence type="ECO:0000256" key="10">
    <source>
        <dbReference type="ARBA" id="ARBA00022679"/>
    </source>
</evidence>
<dbReference type="EC" id="2.4.2.7" evidence="6"/>
<proteinExistence type="inferred from homology"/>
<evidence type="ECO:0000313" key="14">
    <source>
        <dbReference type="Proteomes" id="UP000708208"/>
    </source>
</evidence>
<evidence type="ECO:0000256" key="3">
    <source>
        <dbReference type="ARBA" id="ARBA00004496"/>
    </source>
</evidence>
<comment type="subcellular location">
    <subcellularLocation>
        <location evidence="3">Cytoplasm</location>
    </subcellularLocation>
</comment>
<feature type="non-terminal residue" evidence="13">
    <location>
        <position position="1"/>
    </location>
</feature>
<dbReference type="GO" id="GO:0006168">
    <property type="term" value="P:adenine salvage"/>
    <property type="evidence" value="ECO:0007669"/>
    <property type="project" value="InterPro"/>
</dbReference>
<dbReference type="Proteomes" id="UP000708208">
    <property type="component" value="Unassembled WGS sequence"/>
</dbReference>
<dbReference type="GO" id="GO:0005737">
    <property type="term" value="C:cytoplasm"/>
    <property type="evidence" value="ECO:0007669"/>
    <property type="project" value="UniProtKB-SubCell"/>
</dbReference>
<comment type="similarity">
    <text evidence="5">Belongs to the purine/pyrimidine phosphoribosyltransferase family.</text>
</comment>
<dbReference type="FunFam" id="3.40.50.2020:FF:000021">
    <property type="entry name" value="Adenine phosphoribosyltransferase"/>
    <property type="match status" value="1"/>
</dbReference>
<comment type="pathway">
    <text evidence="4">Purine metabolism; AMP biosynthesis via salvage pathway; AMP from adenine: step 1/1.</text>
</comment>
<comment type="caution">
    <text evidence="13">The sequence shown here is derived from an EMBL/GenBank/DDBJ whole genome shotgun (WGS) entry which is preliminary data.</text>
</comment>
<dbReference type="GO" id="GO:0016208">
    <property type="term" value="F:AMP binding"/>
    <property type="evidence" value="ECO:0007669"/>
    <property type="project" value="TreeGrafter"/>
</dbReference>
<keyword evidence="10" id="KW-0808">Transferase</keyword>